<dbReference type="EMBL" id="CAFBLM010000057">
    <property type="protein sequence ID" value="CAB4877307.1"/>
    <property type="molecule type" value="Genomic_DNA"/>
</dbReference>
<protein>
    <submittedName>
        <fullName evidence="1">Unannotated protein</fullName>
    </submittedName>
</protein>
<proteinExistence type="predicted"/>
<evidence type="ECO:0000313" key="1">
    <source>
        <dbReference type="EMBL" id="CAB4877307.1"/>
    </source>
</evidence>
<dbReference type="AlphaFoldDB" id="A0A6J7E2N0"/>
<reference evidence="1" key="1">
    <citation type="submission" date="2020-05" db="EMBL/GenBank/DDBJ databases">
        <authorList>
            <person name="Chiriac C."/>
            <person name="Salcher M."/>
            <person name="Ghai R."/>
            <person name="Kavagutti S V."/>
        </authorList>
    </citation>
    <scope>NUCLEOTIDE SEQUENCE</scope>
</reference>
<organism evidence="1">
    <name type="scientific">freshwater metagenome</name>
    <dbReference type="NCBI Taxonomy" id="449393"/>
    <lineage>
        <taxon>unclassified sequences</taxon>
        <taxon>metagenomes</taxon>
        <taxon>ecological metagenomes</taxon>
    </lineage>
</organism>
<name>A0A6J7E2N0_9ZZZZ</name>
<sequence>MGVGDRVPKTRLLAANIAVGSHSALLDQGDLRPLVSRNVSGQVFDRT</sequence>
<accession>A0A6J7E2N0</accession>
<gene>
    <name evidence="1" type="ORF">UFOPK3401_01155</name>
</gene>